<dbReference type="PANTHER" id="PTHR33327">
    <property type="entry name" value="ENDONUCLEASE"/>
    <property type="match status" value="1"/>
</dbReference>
<evidence type="ECO:0000313" key="4">
    <source>
        <dbReference type="RefSeq" id="XP_022827198.1"/>
    </source>
</evidence>
<evidence type="ECO:0000313" key="3">
    <source>
        <dbReference type="Proteomes" id="UP000301870"/>
    </source>
</evidence>
<feature type="domain" description="DUF7041" evidence="2">
    <location>
        <begin position="22"/>
        <end position="103"/>
    </location>
</feature>
<dbReference type="PANTHER" id="PTHR33327:SF3">
    <property type="entry name" value="RNA-DIRECTED DNA POLYMERASE"/>
    <property type="match status" value="1"/>
</dbReference>
<organism evidence="3 4">
    <name type="scientific">Spodoptera litura</name>
    <name type="common">Asian cotton leafworm</name>
    <dbReference type="NCBI Taxonomy" id="69820"/>
    <lineage>
        <taxon>Eukaryota</taxon>
        <taxon>Metazoa</taxon>
        <taxon>Ecdysozoa</taxon>
        <taxon>Arthropoda</taxon>
        <taxon>Hexapoda</taxon>
        <taxon>Insecta</taxon>
        <taxon>Pterygota</taxon>
        <taxon>Neoptera</taxon>
        <taxon>Endopterygota</taxon>
        <taxon>Lepidoptera</taxon>
        <taxon>Glossata</taxon>
        <taxon>Ditrysia</taxon>
        <taxon>Noctuoidea</taxon>
        <taxon>Noctuidae</taxon>
        <taxon>Amphipyrinae</taxon>
        <taxon>Spodoptera</taxon>
    </lineage>
</organism>
<name>A0A9J7EBS1_SPOLT</name>
<evidence type="ECO:0000256" key="1">
    <source>
        <dbReference type="SAM" id="MobiDB-lite"/>
    </source>
</evidence>
<dbReference type="InterPro" id="IPR055469">
    <property type="entry name" value="DUF7041"/>
</dbReference>
<dbReference type="Proteomes" id="UP000301870">
    <property type="component" value="Chromosome 24"/>
</dbReference>
<feature type="compositionally biased region" description="Basic and acidic residues" evidence="1">
    <location>
        <begin position="230"/>
        <end position="241"/>
    </location>
</feature>
<dbReference type="GeneID" id="111356944"/>
<sequence>MQTKGNTDVLLGETFRVGVRTPPFNPSDPELWFAQIEGQFILSNISTDATKFYFVLAQLEPQHAAEIRDLVVSPPASAKYDTIKAELIRRLSASKERKIKQLLMHEEMGDRKPTQFLRHLQHLAGQTVPPDFIKTIWTSRLPTHLQTCIAAQQEKMALEDLAELADRVHDVVPVTIPGPNQVASTSEPTTQIEDNAIEALTRTVAELSRRVEAMSVNFERNSRSRSITRNARDRPRSRSRPIDHPHCWYHYHFGERARRCTQPCTFKKSENYQGSH</sequence>
<dbReference type="OrthoDB" id="6260718at2759"/>
<keyword evidence="3" id="KW-1185">Reference proteome</keyword>
<protein>
    <submittedName>
        <fullName evidence="4">Uncharacterized protein LOC111356944</fullName>
    </submittedName>
</protein>
<dbReference type="RefSeq" id="XP_022827198.1">
    <property type="nucleotide sequence ID" value="XM_022971430.1"/>
</dbReference>
<gene>
    <name evidence="4" type="primary">LOC111356944</name>
</gene>
<evidence type="ECO:0000259" key="2">
    <source>
        <dbReference type="Pfam" id="PF23055"/>
    </source>
</evidence>
<feature type="region of interest" description="Disordered" evidence="1">
    <location>
        <begin position="218"/>
        <end position="241"/>
    </location>
</feature>
<accession>A0A9J7EBS1</accession>
<dbReference type="Pfam" id="PF23055">
    <property type="entry name" value="DUF7041"/>
    <property type="match status" value="1"/>
</dbReference>
<reference evidence="4" key="1">
    <citation type="submission" date="2025-08" db="UniProtKB">
        <authorList>
            <consortium name="RefSeq"/>
        </authorList>
    </citation>
    <scope>IDENTIFICATION</scope>
    <source>
        <strain evidence="4">Ishihara</strain>
        <tissue evidence="4">Whole body</tissue>
    </source>
</reference>
<dbReference type="AlphaFoldDB" id="A0A9J7EBS1"/>
<proteinExistence type="predicted"/>
<dbReference type="KEGG" id="sliu:111356944"/>